<proteinExistence type="predicted"/>
<evidence type="ECO:0000313" key="2">
    <source>
        <dbReference type="Proteomes" id="UP001153076"/>
    </source>
</evidence>
<gene>
    <name evidence="1" type="ORF">Cgig2_000720</name>
</gene>
<protein>
    <submittedName>
        <fullName evidence="1">Uncharacterized protein</fullName>
    </submittedName>
</protein>
<sequence>MATRTHSIRSRLVTSSQTFMAVLICRGYYVETSTRSFIASKRKGGPEKSQDVLDHFRETFTACNLHNPDWSLLFSKVKVFHLNAKLSDYLPIHLRLKGGRQEINRNSTKRNFKFENMWALHDGCSDVIKQAWSHSQTLCSALDMERSIKICASEPSAWNSTDFRHVQCKILDLELPLKGL</sequence>
<keyword evidence="2" id="KW-1185">Reference proteome</keyword>
<reference evidence="1" key="1">
    <citation type="submission" date="2022-04" db="EMBL/GenBank/DDBJ databases">
        <title>Carnegiea gigantea Genome sequencing and assembly v2.</title>
        <authorList>
            <person name="Copetti D."/>
            <person name="Sanderson M.J."/>
            <person name="Burquez A."/>
            <person name="Wojciechowski M.F."/>
        </authorList>
    </citation>
    <scope>NUCLEOTIDE SEQUENCE</scope>
    <source>
        <strain evidence="1">SGP5-SGP5p</strain>
        <tissue evidence="1">Aerial part</tissue>
    </source>
</reference>
<accession>A0A9Q1QG24</accession>
<organism evidence="1 2">
    <name type="scientific">Carnegiea gigantea</name>
    <dbReference type="NCBI Taxonomy" id="171969"/>
    <lineage>
        <taxon>Eukaryota</taxon>
        <taxon>Viridiplantae</taxon>
        <taxon>Streptophyta</taxon>
        <taxon>Embryophyta</taxon>
        <taxon>Tracheophyta</taxon>
        <taxon>Spermatophyta</taxon>
        <taxon>Magnoliopsida</taxon>
        <taxon>eudicotyledons</taxon>
        <taxon>Gunneridae</taxon>
        <taxon>Pentapetalae</taxon>
        <taxon>Caryophyllales</taxon>
        <taxon>Cactineae</taxon>
        <taxon>Cactaceae</taxon>
        <taxon>Cactoideae</taxon>
        <taxon>Echinocereeae</taxon>
        <taxon>Carnegiea</taxon>
    </lineage>
</organism>
<dbReference type="Proteomes" id="UP001153076">
    <property type="component" value="Unassembled WGS sequence"/>
</dbReference>
<evidence type="ECO:0000313" key="1">
    <source>
        <dbReference type="EMBL" id="KAJ8440832.1"/>
    </source>
</evidence>
<dbReference type="OrthoDB" id="1001388at2759"/>
<name>A0A9Q1QG24_9CARY</name>
<comment type="caution">
    <text evidence="1">The sequence shown here is derived from an EMBL/GenBank/DDBJ whole genome shotgun (WGS) entry which is preliminary data.</text>
</comment>
<dbReference type="AlphaFoldDB" id="A0A9Q1QG24"/>
<dbReference type="EMBL" id="JAKOGI010000183">
    <property type="protein sequence ID" value="KAJ8440832.1"/>
    <property type="molecule type" value="Genomic_DNA"/>
</dbReference>